<evidence type="ECO:0000256" key="3">
    <source>
        <dbReference type="ARBA" id="ARBA00023163"/>
    </source>
</evidence>
<dbReference type="GO" id="GO:0003700">
    <property type="term" value="F:DNA-binding transcription factor activity"/>
    <property type="evidence" value="ECO:0007669"/>
    <property type="project" value="TreeGrafter"/>
</dbReference>
<gene>
    <name evidence="7" type="ORF">DFR75_12014</name>
</gene>
<feature type="domain" description="HTH tetR-type" evidence="6">
    <location>
        <begin position="24"/>
        <end position="83"/>
    </location>
</feature>
<dbReference type="InterPro" id="IPR009057">
    <property type="entry name" value="Homeodomain-like_sf"/>
</dbReference>
<dbReference type="InterPro" id="IPR036271">
    <property type="entry name" value="Tet_transcr_reg_TetR-rel_C_sf"/>
</dbReference>
<dbReference type="InterPro" id="IPR001647">
    <property type="entry name" value="HTH_TetR"/>
</dbReference>
<dbReference type="EMBL" id="SNXK01000020">
    <property type="protein sequence ID" value="TDP27888.1"/>
    <property type="molecule type" value="Genomic_DNA"/>
</dbReference>
<feature type="compositionally biased region" description="Basic and acidic residues" evidence="5">
    <location>
        <begin position="9"/>
        <end position="22"/>
    </location>
</feature>
<feature type="DNA-binding region" description="H-T-H motif" evidence="4">
    <location>
        <begin position="46"/>
        <end position="65"/>
    </location>
</feature>
<name>A0A4R6NYV8_NOCIG</name>
<comment type="caution">
    <text evidence="7">The sequence shown here is derived from an EMBL/GenBank/DDBJ whole genome shotgun (WGS) entry which is preliminary data.</text>
</comment>
<keyword evidence="2 4" id="KW-0238">DNA-binding</keyword>
<evidence type="ECO:0000313" key="8">
    <source>
        <dbReference type="Proteomes" id="UP000295087"/>
    </source>
</evidence>
<sequence length="198" mass="21856">MTAPECDPTTDHDVDWSTKRSDARRNHERVVAAAVEVFAEHGIEATIPQVAARAGVGKATVYRSFPTKDALVQAVAQYQRAWFHRRGLAALEQLNAGGDPLTILRDLLAETVERLANDRALAEALPETEKPSPARGEESLESIILAGQRQGVIREDVTARHVRVLLGGVAGSLFRQQERDPEQWRIYGELIFNAVKKA</sequence>
<dbReference type="RefSeq" id="WP_067498796.1">
    <property type="nucleotide sequence ID" value="NZ_JBHXPO010000011.1"/>
</dbReference>
<dbReference type="InterPro" id="IPR050109">
    <property type="entry name" value="HTH-type_TetR-like_transc_reg"/>
</dbReference>
<evidence type="ECO:0000259" key="6">
    <source>
        <dbReference type="PROSITE" id="PS50977"/>
    </source>
</evidence>
<protein>
    <submittedName>
        <fullName evidence="7">TetR family transcriptional regulator</fullName>
    </submittedName>
</protein>
<dbReference type="PANTHER" id="PTHR30055">
    <property type="entry name" value="HTH-TYPE TRANSCRIPTIONAL REGULATOR RUTR"/>
    <property type="match status" value="1"/>
</dbReference>
<dbReference type="GO" id="GO:0000976">
    <property type="term" value="F:transcription cis-regulatory region binding"/>
    <property type="evidence" value="ECO:0007669"/>
    <property type="project" value="TreeGrafter"/>
</dbReference>
<accession>A0A4R6NYV8</accession>
<keyword evidence="1" id="KW-0805">Transcription regulation</keyword>
<reference evidence="7 8" key="1">
    <citation type="submission" date="2019-03" db="EMBL/GenBank/DDBJ databases">
        <title>Genomic Encyclopedia of Type Strains, Phase IV (KMG-IV): sequencing the most valuable type-strain genomes for metagenomic binning, comparative biology and taxonomic classification.</title>
        <authorList>
            <person name="Goeker M."/>
        </authorList>
    </citation>
    <scope>NUCLEOTIDE SEQUENCE [LARGE SCALE GENOMIC DNA]</scope>
    <source>
        <strain evidence="7 8">DSM 44496</strain>
    </source>
</reference>
<dbReference type="AlphaFoldDB" id="A0A4R6NYV8"/>
<proteinExistence type="predicted"/>
<dbReference type="SUPFAM" id="SSF46689">
    <property type="entry name" value="Homeodomain-like"/>
    <property type="match status" value="1"/>
</dbReference>
<dbReference type="Pfam" id="PF00440">
    <property type="entry name" value="TetR_N"/>
    <property type="match status" value="1"/>
</dbReference>
<dbReference type="Gene3D" id="1.10.357.10">
    <property type="entry name" value="Tetracycline Repressor, domain 2"/>
    <property type="match status" value="1"/>
</dbReference>
<evidence type="ECO:0000256" key="1">
    <source>
        <dbReference type="ARBA" id="ARBA00023015"/>
    </source>
</evidence>
<keyword evidence="3" id="KW-0804">Transcription</keyword>
<dbReference type="Proteomes" id="UP000295087">
    <property type="component" value="Unassembled WGS sequence"/>
</dbReference>
<dbReference type="SUPFAM" id="SSF48498">
    <property type="entry name" value="Tetracyclin repressor-like, C-terminal domain"/>
    <property type="match status" value="1"/>
</dbReference>
<evidence type="ECO:0000313" key="7">
    <source>
        <dbReference type="EMBL" id="TDP27888.1"/>
    </source>
</evidence>
<dbReference type="PANTHER" id="PTHR30055:SF234">
    <property type="entry name" value="HTH-TYPE TRANSCRIPTIONAL REGULATOR BETI"/>
    <property type="match status" value="1"/>
</dbReference>
<evidence type="ECO:0000256" key="4">
    <source>
        <dbReference type="PROSITE-ProRule" id="PRU00335"/>
    </source>
</evidence>
<dbReference type="PRINTS" id="PR00455">
    <property type="entry name" value="HTHTETR"/>
</dbReference>
<feature type="region of interest" description="Disordered" evidence="5">
    <location>
        <begin position="1"/>
        <end position="22"/>
    </location>
</feature>
<evidence type="ECO:0000256" key="2">
    <source>
        <dbReference type="ARBA" id="ARBA00023125"/>
    </source>
</evidence>
<dbReference type="Pfam" id="PF21597">
    <property type="entry name" value="TetR_C_43"/>
    <property type="match status" value="1"/>
</dbReference>
<keyword evidence="8" id="KW-1185">Reference proteome</keyword>
<organism evidence="7 8">
    <name type="scientific">Nocardia ignorata</name>
    <dbReference type="NCBI Taxonomy" id="145285"/>
    <lineage>
        <taxon>Bacteria</taxon>
        <taxon>Bacillati</taxon>
        <taxon>Actinomycetota</taxon>
        <taxon>Actinomycetes</taxon>
        <taxon>Mycobacteriales</taxon>
        <taxon>Nocardiaceae</taxon>
        <taxon>Nocardia</taxon>
    </lineage>
</organism>
<dbReference type="InterPro" id="IPR049445">
    <property type="entry name" value="TetR_SbtR-like_C"/>
</dbReference>
<dbReference type="PROSITE" id="PS50977">
    <property type="entry name" value="HTH_TETR_2"/>
    <property type="match status" value="1"/>
</dbReference>
<evidence type="ECO:0000256" key="5">
    <source>
        <dbReference type="SAM" id="MobiDB-lite"/>
    </source>
</evidence>